<name>A0A368VIQ2_9ACTN</name>
<accession>A0A368VIQ2</accession>
<dbReference type="Proteomes" id="UP000253495">
    <property type="component" value="Unassembled WGS sequence"/>
</dbReference>
<sequence length="107" mass="11766">MVFLEPGGDDAGNPASGQRLLLHGAEQHLLHRASLQQTSVHDFSKQTAIAEGWAPEDGVNYASLFDQFLTKLAYADALDVDMEFLESWLEGERGILERAIPGPYPIL</sequence>
<dbReference type="RefSeq" id="WP_114453885.1">
    <property type="nucleotide sequence ID" value="NZ_QPJC01000009.1"/>
</dbReference>
<evidence type="ECO:0000313" key="2">
    <source>
        <dbReference type="Proteomes" id="UP000253495"/>
    </source>
</evidence>
<organism evidence="1 2">
    <name type="scientific">Halopolyspora algeriensis</name>
    <dbReference type="NCBI Taxonomy" id="1500506"/>
    <lineage>
        <taxon>Bacteria</taxon>
        <taxon>Bacillati</taxon>
        <taxon>Actinomycetota</taxon>
        <taxon>Actinomycetes</taxon>
        <taxon>Actinomycetes incertae sedis</taxon>
        <taxon>Halopolyspora</taxon>
    </lineage>
</organism>
<dbReference type="EMBL" id="QPJC01000009">
    <property type="protein sequence ID" value="RCW41091.1"/>
    <property type="molecule type" value="Genomic_DNA"/>
</dbReference>
<proteinExistence type="predicted"/>
<keyword evidence="2" id="KW-1185">Reference proteome</keyword>
<dbReference type="AlphaFoldDB" id="A0A368VIQ2"/>
<comment type="caution">
    <text evidence="1">The sequence shown here is derived from an EMBL/GenBank/DDBJ whole genome shotgun (WGS) entry which is preliminary data.</text>
</comment>
<gene>
    <name evidence="1" type="ORF">DFQ14_109168</name>
</gene>
<evidence type="ECO:0000313" key="1">
    <source>
        <dbReference type="EMBL" id="RCW41091.1"/>
    </source>
</evidence>
<protein>
    <submittedName>
        <fullName evidence="1">Uncharacterized protein</fullName>
    </submittedName>
</protein>
<reference evidence="1 2" key="1">
    <citation type="submission" date="2018-07" db="EMBL/GenBank/DDBJ databases">
        <title>Genomic Encyclopedia of Type Strains, Phase III (KMG-III): the genomes of soil and plant-associated and newly described type strains.</title>
        <authorList>
            <person name="Whitman W."/>
        </authorList>
    </citation>
    <scope>NUCLEOTIDE SEQUENCE [LARGE SCALE GENOMIC DNA]</scope>
    <source>
        <strain evidence="1 2">CECT 8575</strain>
    </source>
</reference>